<dbReference type="InterPro" id="IPR011992">
    <property type="entry name" value="EF-hand-dom_pair"/>
</dbReference>
<dbReference type="InterPro" id="IPR036322">
    <property type="entry name" value="WD40_repeat_dom_sf"/>
</dbReference>
<dbReference type="SMART" id="SM00320">
    <property type="entry name" value="WD40"/>
    <property type="match status" value="5"/>
</dbReference>
<comment type="caution">
    <text evidence="7">The sequence shown here is derived from an EMBL/GenBank/DDBJ whole genome shotgun (WGS) entry which is preliminary data.</text>
</comment>
<feature type="repeat" description="WD" evidence="5">
    <location>
        <begin position="35"/>
        <end position="74"/>
    </location>
</feature>
<dbReference type="Pfam" id="PF13202">
    <property type="entry name" value="EF-hand_5"/>
    <property type="match status" value="1"/>
</dbReference>
<dbReference type="InterPro" id="IPR018247">
    <property type="entry name" value="EF_Hand_1_Ca_BS"/>
</dbReference>
<evidence type="ECO:0000256" key="5">
    <source>
        <dbReference type="PROSITE-ProRule" id="PRU00221"/>
    </source>
</evidence>
<reference evidence="7" key="1">
    <citation type="submission" date="2020-05" db="EMBL/GenBank/DDBJ databases">
        <title>Phylogenomic resolution of chytrid fungi.</title>
        <authorList>
            <person name="Stajich J.E."/>
            <person name="Amses K."/>
            <person name="Simmons R."/>
            <person name="Seto K."/>
            <person name="Myers J."/>
            <person name="Bonds A."/>
            <person name="Quandt C.A."/>
            <person name="Barry K."/>
            <person name="Liu P."/>
            <person name="Grigoriev I."/>
            <person name="Longcore J.E."/>
            <person name="James T.Y."/>
        </authorList>
    </citation>
    <scope>NUCLEOTIDE SEQUENCE</scope>
    <source>
        <strain evidence="7">PLAUS21</strain>
    </source>
</reference>
<dbReference type="SUPFAM" id="SSF47473">
    <property type="entry name" value="EF-hand"/>
    <property type="match status" value="1"/>
</dbReference>
<evidence type="ECO:0000256" key="1">
    <source>
        <dbReference type="ARBA" id="ARBA00022517"/>
    </source>
</evidence>
<dbReference type="CDD" id="cd00051">
    <property type="entry name" value="EFh"/>
    <property type="match status" value="2"/>
</dbReference>
<feature type="domain" description="EF-hand" evidence="6">
    <location>
        <begin position="399"/>
        <end position="434"/>
    </location>
</feature>
<sequence length="528" mass="59326">MDEHKFLVIAGTYERLLYGLNGSMAEKELVPSFIYPAHISCITALACTPRFLATGSTDEHVKLYDLKIRKEIGSLMHHSGTITGLSFVGKHHLITTSEDGCIGIVRTSDWEHLKSLQGHVGTVLGLDVHPSGKVLLSVGKDKTLKCWDLQRAICSFSMKLSGLPNKVKWSITGTHFAVFFDKMVQINDLESGKIIGKVEQKTRINSGCFAHLLDGEEKLDVFVIGGDDKMLRIFKLDGTLVGTWESGHNFRVKDLSLLSGTNILATCGSDGTIFIWDLQACYTHVKENPQEIANIAPQIATYNAKCRLTCIRIVDAKDVKQTKKTVEDKPEWPESDYEVAEKKAKITVTFEDDKPKTEIKKKVKKIKKKTSTLTMDKKGKPLKFAKVLAANVVHWSAGAQLLFLERLFDAFDVDRSGTIDYNEFITGLTVYFEGTEIQKSELTFQIYDIDKSGDIQPKELVKIMAEMYSSYYKTDKTEEVQKIVHQVFEDLDINGDGSLSINEFRLMTIKEPLFTDFVAQFLEIPDPK</sequence>
<gene>
    <name evidence="7" type="ORF">HK103_005588</name>
</gene>
<dbReference type="PRINTS" id="PR00450">
    <property type="entry name" value="RECOVERIN"/>
</dbReference>
<evidence type="ECO:0000259" key="6">
    <source>
        <dbReference type="PROSITE" id="PS50222"/>
    </source>
</evidence>
<dbReference type="PANTHER" id="PTHR44675">
    <property type="entry name" value="PAK1 INTERACTING PROTEIN 1"/>
    <property type="match status" value="1"/>
</dbReference>
<dbReference type="EMBL" id="JADGKB010000052">
    <property type="protein sequence ID" value="KAJ3256333.1"/>
    <property type="molecule type" value="Genomic_DNA"/>
</dbReference>
<dbReference type="InterPro" id="IPR002048">
    <property type="entry name" value="EF_hand_dom"/>
</dbReference>
<dbReference type="InterPro" id="IPR019775">
    <property type="entry name" value="WD40_repeat_CS"/>
</dbReference>
<dbReference type="Pfam" id="PF13499">
    <property type="entry name" value="EF-hand_7"/>
    <property type="match status" value="1"/>
</dbReference>
<keyword evidence="8" id="KW-1185">Reference proteome</keyword>
<dbReference type="PANTHER" id="PTHR44675:SF1">
    <property type="entry name" value="P21-ACTIVATED PROTEIN KINASE-INTERACTING PROTEIN 1"/>
    <property type="match status" value="1"/>
</dbReference>
<evidence type="ECO:0000313" key="7">
    <source>
        <dbReference type="EMBL" id="KAJ3256333.1"/>
    </source>
</evidence>
<dbReference type="PROSITE" id="PS50222">
    <property type="entry name" value="EF_HAND_2"/>
    <property type="match status" value="3"/>
</dbReference>
<name>A0AAD5UF33_9FUNG</name>
<organism evidence="7 8">
    <name type="scientific">Boothiomyces macroporosus</name>
    <dbReference type="NCBI Taxonomy" id="261099"/>
    <lineage>
        <taxon>Eukaryota</taxon>
        <taxon>Fungi</taxon>
        <taxon>Fungi incertae sedis</taxon>
        <taxon>Chytridiomycota</taxon>
        <taxon>Chytridiomycota incertae sedis</taxon>
        <taxon>Chytridiomycetes</taxon>
        <taxon>Rhizophydiales</taxon>
        <taxon>Terramycetaceae</taxon>
        <taxon>Boothiomyces</taxon>
    </lineage>
</organism>
<proteinExistence type="predicted"/>
<dbReference type="Gene3D" id="2.130.10.10">
    <property type="entry name" value="YVTN repeat-like/Quinoprotein amine dehydrogenase"/>
    <property type="match status" value="2"/>
</dbReference>
<evidence type="ECO:0000256" key="4">
    <source>
        <dbReference type="ARBA" id="ARBA00022837"/>
    </source>
</evidence>
<dbReference type="InterPro" id="IPR051959">
    <property type="entry name" value="PAK1-Kinase_Regulator"/>
</dbReference>
<dbReference type="SMART" id="SM00054">
    <property type="entry name" value="EFh"/>
    <property type="match status" value="3"/>
</dbReference>
<feature type="domain" description="EF-hand" evidence="6">
    <location>
        <begin position="479"/>
        <end position="514"/>
    </location>
</feature>
<dbReference type="Proteomes" id="UP001210925">
    <property type="component" value="Unassembled WGS sequence"/>
</dbReference>
<protein>
    <recommendedName>
        <fullName evidence="6">EF-hand domain-containing protein</fullName>
    </recommendedName>
</protein>
<dbReference type="PROSITE" id="PS50294">
    <property type="entry name" value="WD_REPEATS_REGION"/>
    <property type="match status" value="2"/>
</dbReference>
<evidence type="ECO:0000256" key="2">
    <source>
        <dbReference type="ARBA" id="ARBA00022574"/>
    </source>
</evidence>
<feature type="repeat" description="WD" evidence="5">
    <location>
        <begin position="116"/>
        <end position="150"/>
    </location>
</feature>
<dbReference type="PRINTS" id="PR00320">
    <property type="entry name" value="GPROTEINBRPT"/>
</dbReference>
<keyword evidence="2 5" id="KW-0853">WD repeat</keyword>
<dbReference type="InterPro" id="IPR001680">
    <property type="entry name" value="WD40_rpt"/>
</dbReference>
<evidence type="ECO:0000256" key="3">
    <source>
        <dbReference type="ARBA" id="ARBA00022737"/>
    </source>
</evidence>
<dbReference type="AlphaFoldDB" id="A0AAD5UF33"/>
<dbReference type="GO" id="GO:0042254">
    <property type="term" value="P:ribosome biogenesis"/>
    <property type="evidence" value="ECO:0007669"/>
    <property type="project" value="UniProtKB-KW"/>
</dbReference>
<dbReference type="GO" id="GO:0005509">
    <property type="term" value="F:calcium ion binding"/>
    <property type="evidence" value="ECO:0007669"/>
    <property type="project" value="InterPro"/>
</dbReference>
<keyword evidence="1" id="KW-0690">Ribosome biogenesis</keyword>
<keyword evidence="4" id="KW-0106">Calcium</keyword>
<dbReference type="PROSITE" id="PS50082">
    <property type="entry name" value="WD_REPEATS_2"/>
    <property type="match status" value="3"/>
</dbReference>
<keyword evidence="3" id="KW-0677">Repeat</keyword>
<dbReference type="InterPro" id="IPR015943">
    <property type="entry name" value="WD40/YVTN_repeat-like_dom_sf"/>
</dbReference>
<feature type="domain" description="EF-hand" evidence="6">
    <location>
        <begin position="435"/>
        <end position="470"/>
    </location>
</feature>
<dbReference type="SUPFAM" id="SSF50978">
    <property type="entry name" value="WD40 repeat-like"/>
    <property type="match status" value="1"/>
</dbReference>
<evidence type="ECO:0000313" key="8">
    <source>
        <dbReference type="Proteomes" id="UP001210925"/>
    </source>
</evidence>
<dbReference type="InterPro" id="IPR020472">
    <property type="entry name" value="WD40_PAC1"/>
</dbReference>
<accession>A0AAD5UF33</accession>
<dbReference type="Pfam" id="PF00400">
    <property type="entry name" value="WD40"/>
    <property type="match status" value="3"/>
</dbReference>
<dbReference type="PROSITE" id="PS00018">
    <property type="entry name" value="EF_HAND_1"/>
    <property type="match status" value="3"/>
</dbReference>
<dbReference type="PROSITE" id="PS00678">
    <property type="entry name" value="WD_REPEATS_1"/>
    <property type="match status" value="1"/>
</dbReference>
<feature type="repeat" description="WD" evidence="5">
    <location>
        <begin position="245"/>
        <end position="279"/>
    </location>
</feature>
<dbReference type="Gene3D" id="1.10.238.10">
    <property type="entry name" value="EF-hand"/>
    <property type="match status" value="1"/>
</dbReference>